<keyword evidence="4" id="KW-0862">Zinc</keyword>
<feature type="signal peptide" evidence="8">
    <location>
        <begin position="1"/>
        <end position="31"/>
    </location>
</feature>
<dbReference type="PROSITE" id="PS51144">
    <property type="entry name" value="ALPHA_CA_2"/>
    <property type="match status" value="1"/>
</dbReference>
<evidence type="ECO:0000256" key="4">
    <source>
        <dbReference type="ARBA" id="ARBA00022833"/>
    </source>
</evidence>
<dbReference type="GO" id="GO:0004089">
    <property type="term" value="F:carbonate dehydratase activity"/>
    <property type="evidence" value="ECO:0007669"/>
    <property type="project" value="UniProtKB-EC"/>
</dbReference>
<comment type="catalytic activity">
    <reaction evidence="6">
        <text>hydrogencarbonate + H(+) = CO2 + H2O</text>
        <dbReference type="Rhea" id="RHEA:10748"/>
        <dbReference type="ChEBI" id="CHEBI:15377"/>
        <dbReference type="ChEBI" id="CHEBI:15378"/>
        <dbReference type="ChEBI" id="CHEBI:16526"/>
        <dbReference type="ChEBI" id="CHEBI:17544"/>
        <dbReference type="EC" id="4.2.1.1"/>
    </reaction>
</comment>
<dbReference type="SUPFAM" id="SSF51069">
    <property type="entry name" value="Carbonic anhydrase"/>
    <property type="match status" value="1"/>
</dbReference>
<dbReference type="Gene3D" id="3.10.200.10">
    <property type="entry name" value="Alpha carbonic anhydrase"/>
    <property type="match status" value="1"/>
</dbReference>
<evidence type="ECO:0000313" key="11">
    <source>
        <dbReference type="Proteomes" id="UP000504724"/>
    </source>
</evidence>
<dbReference type="InterPro" id="IPR001148">
    <property type="entry name" value="CA_dom"/>
</dbReference>
<evidence type="ECO:0000256" key="2">
    <source>
        <dbReference type="ARBA" id="ARBA00012925"/>
    </source>
</evidence>
<dbReference type="Pfam" id="PF00194">
    <property type="entry name" value="Carb_anhydrase"/>
    <property type="match status" value="1"/>
</dbReference>
<dbReference type="InterPro" id="IPR041891">
    <property type="entry name" value="Alpha_CA_prokaryot-like"/>
</dbReference>
<evidence type="ECO:0000256" key="6">
    <source>
        <dbReference type="ARBA" id="ARBA00048348"/>
    </source>
</evidence>
<keyword evidence="3" id="KW-0479">Metal-binding</keyword>
<dbReference type="GO" id="GO:0008270">
    <property type="term" value="F:zinc ion binding"/>
    <property type="evidence" value="ECO:0007669"/>
    <property type="project" value="InterPro"/>
</dbReference>
<dbReference type="PANTHER" id="PTHR18952:SF265">
    <property type="entry name" value="CARBONIC ANHYDRASE"/>
    <property type="match status" value="1"/>
</dbReference>
<feature type="domain" description="Alpha-carbonic anhydrase" evidence="9">
    <location>
        <begin position="96"/>
        <end position="322"/>
    </location>
</feature>
<keyword evidence="8" id="KW-0732">Signal</keyword>
<dbReference type="Proteomes" id="UP000504724">
    <property type="component" value="Chromosome"/>
</dbReference>
<dbReference type="EC" id="4.2.1.1" evidence="2"/>
<evidence type="ECO:0000256" key="3">
    <source>
        <dbReference type="ARBA" id="ARBA00022723"/>
    </source>
</evidence>
<dbReference type="RefSeq" id="WP_173284442.1">
    <property type="nucleotide sequence ID" value="NZ_CP054020.1"/>
</dbReference>
<dbReference type="InterPro" id="IPR023561">
    <property type="entry name" value="Carbonic_anhydrase_a-class"/>
</dbReference>
<dbReference type="PANTHER" id="PTHR18952">
    <property type="entry name" value="CARBONIC ANHYDRASE"/>
    <property type="match status" value="1"/>
</dbReference>
<dbReference type="AlphaFoldDB" id="A0A7D4NK25"/>
<evidence type="ECO:0000256" key="8">
    <source>
        <dbReference type="SAM" id="SignalP"/>
    </source>
</evidence>
<organism evidence="10 11">
    <name type="scientific">Thiomicrorhabdus xiamenensis</name>
    <dbReference type="NCBI Taxonomy" id="2739063"/>
    <lineage>
        <taxon>Bacteria</taxon>
        <taxon>Pseudomonadati</taxon>
        <taxon>Pseudomonadota</taxon>
        <taxon>Gammaproteobacteria</taxon>
        <taxon>Thiotrichales</taxon>
        <taxon>Piscirickettsiaceae</taxon>
        <taxon>Thiomicrorhabdus</taxon>
    </lineage>
</organism>
<dbReference type="KEGG" id="txa:HQN79_04235"/>
<feature type="chain" id="PRO_5028960096" description="carbonic anhydrase" evidence="8">
    <location>
        <begin position="32"/>
        <end position="335"/>
    </location>
</feature>
<feature type="region of interest" description="Disordered" evidence="7">
    <location>
        <begin position="50"/>
        <end position="70"/>
    </location>
</feature>
<dbReference type="InterPro" id="IPR036398">
    <property type="entry name" value="CA_dom_sf"/>
</dbReference>
<keyword evidence="5" id="KW-0456">Lyase</keyword>
<accession>A0A7D4NK25</accession>
<sequence length="335" mass="37130">MQSFKIKQSFRVSLQALSLAVLCSASFQSLAQDAPLIDLGAELEQLKETEQPMTPAAPAQSSPRPAVQAPVVKHERPQAIQKAAAEPQKEPADKVPHWGYAGAEGPAHWGDLSQAYATCKNGKNQSPIDLRDGRAVGTQGLGSLDIFYRDVPLKVINNGHSVQVNYPLGSYIKVGGKRYELMQFHFHTPSEHKKEGFNYPMEVHLVHKDGDGNLAVIAVIFQEGEENDYLNTLLQVLPKQAGTEKLYKGLSLNPAYFIPGNTEFYKYSGSLTTPPCSEGVYWMVFKHPVEASAEQIQMMHQVMGDNARPVQGLNARNVLKSWSEELGEQPMYEFY</sequence>
<feature type="compositionally biased region" description="Low complexity" evidence="7">
    <location>
        <begin position="56"/>
        <end position="70"/>
    </location>
</feature>
<reference evidence="10 11" key="1">
    <citation type="submission" date="2020-05" db="EMBL/GenBank/DDBJ databases">
        <title>Thiomicrorhabdus sediminis sp.nov. and Thiomicrorhabdus xiamenensis sp.nov., novel sulfur-oxidizing bacteria isolated from coastal sediment.</title>
        <authorList>
            <person name="Liu X."/>
        </authorList>
    </citation>
    <scope>NUCLEOTIDE SEQUENCE [LARGE SCALE GENOMIC DNA]</scope>
    <source>
        <strain evidence="10 11">G2</strain>
    </source>
</reference>
<evidence type="ECO:0000256" key="1">
    <source>
        <dbReference type="ARBA" id="ARBA00010718"/>
    </source>
</evidence>
<dbReference type="EMBL" id="CP054020">
    <property type="protein sequence ID" value="QKI88829.1"/>
    <property type="molecule type" value="Genomic_DNA"/>
</dbReference>
<evidence type="ECO:0000259" key="9">
    <source>
        <dbReference type="PROSITE" id="PS51144"/>
    </source>
</evidence>
<gene>
    <name evidence="10" type="ORF">HQN79_04235</name>
</gene>
<dbReference type="SMART" id="SM01057">
    <property type="entry name" value="Carb_anhydrase"/>
    <property type="match status" value="1"/>
</dbReference>
<evidence type="ECO:0000256" key="5">
    <source>
        <dbReference type="ARBA" id="ARBA00023239"/>
    </source>
</evidence>
<evidence type="ECO:0000256" key="7">
    <source>
        <dbReference type="SAM" id="MobiDB-lite"/>
    </source>
</evidence>
<proteinExistence type="inferred from homology"/>
<evidence type="ECO:0000313" key="10">
    <source>
        <dbReference type="EMBL" id="QKI88829.1"/>
    </source>
</evidence>
<dbReference type="CDD" id="cd03124">
    <property type="entry name" value="alpha_CA_prokaryotic_like"/>
    <property type="match status" value="1"/>
</dbReference>
<comment type="similarity">
    <text evidence="1">Belongs to the alpha-carbonic anhydrase family.</text>
</comment>
<keyword evidence="11" id="KW-1185">Reference proteome</keyword>
<protein>
    <recommendedName>
        <fullName evidence="2">carbonic anhydrase</fullName>
        <ecNumber evidence="2">4.2.1.1</ecNumber>
    </recommendedName>
</protein>
<name>A0A7D4NK25_9GAMM</name>